<dbReference type="Pfam" id="PF13579">
    <property type="entry name" value="Glyco_trans_4_4"/>
    <property type="match status" value="1"/>
</dbReference>
<keyword evidence="5" id="KW-0812">Transmembrane</keyword>
<keyword evidence="6" id="KW-0256">Endoplasmic reticulum</keyword>
<dbReference type="FunFam" id="3.40.50.2000:FF:000109">
    <property type="entry name" value="Chitobiosyldiphosphodolichol beta-mannosyltransferase"/>
    <property type="match status" value="1"/>
</dbReference>
<keyword evidence="8" id="KW-0472">Membrane</keyword>
<feature type="compositionally biased region" description="Basic residues" evidence="9">
    <location>
        <begin position="25"/>
        <end position="38"/>
    </location>
</feature>
<name>A0ABD3DC53_9LAMI</name>
<comment type="caution">
    <text evidence="11">The sequence shown here is derived from an EMBL/GenBank/DDBJ whole genome shotgun (WGS) entry which is preliminary data.</text>
</comment>
<dbReference type="PANTHER" id="PTHR13036">
    <property type="entry name" value="BETA1,4 MANNOSYLTRANSFERASE"/>
    <property type="match status" value="1"/>
</dbReference>
<dbReference type="GO" id="GO:0016757">
    <property type="term" value="F:glycosyltransferase activity"/>
    <property type="evidence" value="ECO:0007669"/>
    <property type="project" value="UniProtKB-KW"/>
</dbReference>
<dbReference type="FunFam" id="3.40.50.2000:FF:000083">
    <property type="entry name" value="UDP-glycosyltransferase TURAN isoform X1"/>
    <property type="match status" value="1"/>
</dbReference>
<dbReference type="SUPFAM" id="SSF53756">
    <property type="entry name" value="UDP-Glycosyltransferase/glycogen phosphorylase"/>
    <property type="match status" value="1"/>
</dbReference>
<dbReference type="Gene3D" id="3.40.50.2000">
    <property type="entry name" value="Glycogen Phosphorylase B"/>
    <property type="match status" value="1"/>
</dbReference>
<evidence type="ECO:0000259" key="10">
    <source>
        <dbReference type="Pfam" id="PF13579"/>
    </source>
</evidence>
<evidence type="ECO:0000256" key="5">
    <source>
        <dbReference type="ARBA" id="ARBA00022692"/>
    </source>
</evidence>
<feature type="region of interest" description="Disordered" evidence="9">
    <location>
        <begin position="1"/>
        <end position="98"/>
    </location>
</feature>
<evidence type="ECO:0000256" key="3">
    <source>
        <dbReference type="ARBA" id="ARBA00022676"/>
    </source>
</evidence>
<dbReference type="InterPro" id="IPR026051">
    <property type="entry name" value="ALG1-like"/>
</dbReference>
<sequence>MSSKKRSRITNQEPFLPLGSDAFSGKKRTKPPKHHQLHQKLVPSSVSSRILKEAIIQQKEIEHEEDDDNNKVSEQNPESKLVLPQFHGLKDKDDEEDVDDFDGFSETQSRFGRWDPEDEIDEEDEKLLEAFLSKDNHSQRTLTDVIVKKIKENDAQVSGVQPMPKLDDTIIELYKGDKGFPMGKRNRAAVVVLGDIGRSPRMQYHALSLARQACLDVDIVAYGGSEPHISVSQHQSIHIHKMPQWPTFPRILAKLLRPLFLILKPLFQFLVLLWYLCVKIPAPDVFIVQNPPSVPTLVVVKLASWFRHSAFIVDWHNFGYTLLDLSLGRNSLFVPMYRWIEKRFGKMAHGSLCVTRAMQHELSHNWGIKATVLYDQPPEFFRPASLTEKHNISKSIYELDGLPDCVGNVLAGFFIVIIIYVKHQRLAGAHNNNANTTPFTTLVGSDVSLKQNRPALIVSSTSWTPDEDFGILLEAALLYDRRVSALLGEDDSKIVDEVVWDEIHKGKQFTYPRTEEHREGKGPEKEKYEEKIRKLRLKRVAFRTMWLSAEDYPLLLVAPSVEEYLFRKYKSYDVIWSADLGVCLHTSSSGLDLPMKVVDMFGCGLPVCAASYSCIKELVDVEKNGLLFSTSAELVYQLMMLFEGFPEKSDALKMMRSNLMERVSAVRWATAWDNHAKPLIYEVIAQKSS</sequence>
<evidence type="ECO:0000256" key="9">
    <source>
        <dbReference type="SAM" id="MobiDB-lite"/>
    </source>
</evidence>
<comment type="subcellular location">
    <subcellularLocation>
        <location evidence="1">Endoplasmic reticulum membrane</location>
        <topology evidence="1">Single-pass membrane protein</topology>
    </subcellularLocation>
</comment>
<evidence type="ECO:0000313" key="11">
    <source>
        <dbReference type="EMBL" id="KAL3639262.1"/>
    </source>
</evidence>
<organism evidence="11 12">
    <name type="scientific">Castilleja foliolosa</name>
    <dbReference type="NCBI Taxonomy" id="1961234"/>
    <lineage>
        <taxon>Eukaryota</taxon>
        <taxon>Viridiplantae</taxon>
        <taxon>Streptophyta</taxon>
        <taxon>Embryophyta</taxon>
        <taxon>Tracheophyta</taxon>
        <taxon>Spermatophyta</taxon>
        <taxon>Magnoliopsida</taxon>
        <taxon>eudicotyledons</taxon>
        <taxon>Gunneridae</taxon>
        <taxon>Pentapetalae</taxon>
        <taxon>asterids</taxon>
        <taxon>lamiids</taxon>
        <taxon>Lamiales</taxon>
        <taxon>Orobanchaceae</taxon>
        <taxon>Pedicularideae</taxon>
        <taxon>Castillejinae</taxon>
        <taxon>Castilleja</taxon>
    </lineage>
</organism>
<evidence type="ECO:0000256" key="1">
    <source>
        <dbReference type="ARBA" id="ARBA00004389"/>
    </source>
</evidence>
<evidence type="ECO:0000313" key="12">
    <source>
        <dbReference type="Proteomes" id="UP001632038"/>
    </source>
</evidence>
<dbReference type="PANTHER" id="PTHR13036:SF0">
    <property type="entry name" value="CHITOBIOSYLDIPHOSPHODOLICHOL BETA-MANNOSYLTRANSFERASE"/>
    <property type="match status" value="1"/>
</dbReference>
<keyword evidence="12" id="KW-1185">Reference proteome</keyword>
<feature type="domain" description="Glycosyltransferase subfamily 4-like N-terminal" evidence="10">
    <location>
        <begin position="209"/>
        <end position="370"/>
    </location>
</feature>
<dbReference type="EMBL" id="JAVIJP010000018">
    <property type="protein sequence ID" value="KAL3639262.1"/>
    <property type="molecule type" value="Genomic_DNA"/>
</dbReference>
<dbReference type="Proteomes" id="UP001632038">
    <property type="component" value="Unassembled WGS sequence"/>
</dbReference>
<proteinExistence type="predicted"/>
<accession>A0ABD3DC53</accession>
<evidence type="ECO:0000256" key="6">
    <source>
        <dbReference type="ARBA" id="ARBA00022824"/>
    </source>
</evidence>
<evidence type="ECO:0000256" key="7">
    <source>
        <dbReference type="ARBA" id="ARBA00022989"/>
    </source>
</evidence>
<evidence type="ECO:0000256" key="8">
    <source>
        <dbReference type="ARBA" id="ARBA00023136"/>
    </source>
</evidence>
<reference evidence="12" key="1">
    <citation type="journal article" date="2024" name="IScience">
        <title>Strigolactones Initiate the Formation of Haustorium-like Structures in Castilleja.</title>
        <authorList>
            <person name="Buerger M."/>
            <person name="Peterson D."/>
            <person name="Chory J."/>
        </authorList>
    </citation>
    <scope>NUCLEOTIDE SEQUENCE [LARGE SCALE GENOMIC DNA]</scope>
</reference>
<dbReference type="GO" id="GO:0005789">
    <property type="term" value="C:endoplasmic reticulum membrane"/>
    <property type="evidence" value="ECO:0007669"/>
    <property type="project" value="UniProtKB-SubCell"/>
</dbReference>
<keyword evidence="4" id="KW-0808">Transferase</keyword>
<keyword evidence="7" id="KW-1133">Transmembrane helix</keyword>
<dbReference type="AlphaFoldDB" id="A0ABD3DC53"/>
<keyword evidence="3" id="KW-0328">Glycosyltransferase</keyword>
<evidence type="ECO:0000256" key="4">
    <source>
        <dbReference type="ARBA" id="ARBA00022679"/>
    </source>
</evidence>
<protein>
    <recommendedName>
        <fullName evidence="10">Glycosyltransferase subfamily 4-like N-terminal domain-containing protein</fullName>
    </recommendedName>
</protein>
<evidence type="ECO:0000256" key="2">
    <source>
        <dbReference type="ARBA" id="ARBA00004922"/>
    </source>
</evidence>
<dbReference type="InterPro" id="IPR028098">
    <property type="entry name" value="Glyco_trans_4-like_N"/>
</dbReference>
<comment type="pathway">
    <text evidence="2">Protein modification; protein glycosylation.</text>
</comment>
<gene>
    <name evidence="11" type="ORF">CASFOL_017169</name>
</gene>